<evidence type="ECO:0000313" key="2">
    <source>
        <dbReference type="EMBL" id="GHO42934.1"/>
    </source>
</evidence>
<feature type="domain" description="Tc1-like transposase DDE" evidence="1">
    <location>
        <begin position="33"/>
        <end position="154"/>
    </location>
</feature>
<protein>
    <recommendedName>
        <fullName evidence="1">Tc1-like transposase DDE domain-containing protein</fullName>
    </recommendedName>
</protein>
<proteinExistence type="predicted"/>
<name>A0A8J3HZS7_9CHLR</name>
<dbReference type="Pfam" id="PF13358">
    <property type="entry name" value="DDE_3"/>
    <property type="match status" value="1"/>
</dbReference>
<sequence length="207" mass="23875">MNLDEMGPESAKSFLGKKLVHAQPAPEKGKPAERASQEIDYGRRAKGYIFGAFQPATGEALTRPYDRRTTENWIDFLNLVEQWVPQSIERIYAILDNLAMHRATDVLLFALQYPRWEFVFQPTYAAYLNLIEPWWKTLRSLALKGRRFETWEQVCDAIDRATVYWNAHRHPFVWGESGVIALVVHLGLPSRPISVNLVDAPLKFPTY</sequence>
<reference evidence="2" key="1">
    <citation type="submission" date="2020-10" db="EMBL/GenBank/DDBJ databases">
        <title>Taxonomic study of unclassified bacteria belonging to the class Ktedonobacteria.</title>
        <authorList>
            <person name="Yabe S."/>
            <person name="Wang C.M."/>
            <person name="Zheng Y."/>
            <person name="Sakai Y."/>
            <person name="Cavaletti L."/>
            <person name="Monciardini P."/>
            <person name="Donadio S."/>
        </authorList>
    </citation>
    <scope>NUCLEOTIDE SEQUENCE</scope>
    <source>
        <strain evidence="2">SOSP1-1</strain>
    </source>
</reference>
<accession>A0A8J3HZS7</accession>
<dbReference type="InterPro" id="IPR036397">
    <property type="entry name" value="RNaseH_sf"/>
</dbReference>
<evidence type="ECO:0000259" key="1">
    <source>
        <dbReference type="Pfam" id="PF13358"/>
    </source>
</evidence>
<dbReference type="AlphaFoldDB" id="A0A8J3HZS7"/>
<evidence type="ECO:0000313" key="3">
    <source>
        <dbReference type="Proteomes" id="UP000612362"/>
    </source>
</evidence>
<organism evidence="2 3">
    <name type="scientific">Ktedonospora formicarum</name>
    <dbReference type="NCBI Taxonomy" id="2778364"/>
    <lineage>
        <taxon>Bacteria</taxon>
        <taxon>Bacillati</taxon>
        <taxon>Chloroflexota</taxon>
        <taxon>Ktedonobacteria</taxon>
        <taxon>Ktedonobacterales</taxon>
        <taxon>Ktedonobacteraceae</taxon>
        <taxon>Ktedonospora</taxon>
    </lineage>
</organism>
<dbReference type="EMBL" id="BNJF01000001">
    <property type="protein sequence ID" value="GHO42934.1"/>
    <property type="molecule type" value="Genomic_DNA"/>
</dbReference>
<dbReference type="Gene3D" id="3.30.420.10">
    <property type="entry name" value="Ribonuclease H-like superfamily/Ribonuclease H"/>
    <property type="match status" value="1"/>
</dbReference>
<dbReference type="Proteomes" id="UP000612362">
    <property type="component" value="Unassembled WGS sequence"/>
</dbReference>
<keyword evidence="3" id="KW-1185">Reference proteome</keyword>
<dbReference type="GO" id="GO:0003676">
    <property type="term" value="F:nucleic acid binding"/>
    <property type="evidence" value="ECO:0007669"/>
    <property type="project" value="InterPro"/>
</dbReference>
<dbReference type="InterPro" id="IPR038717">
    <property type="entry name" value="Tc1-like_DDE_dom"/>
</dbReference>
<gene>
    <name evidence="2" type="ORF">KSX_10970</name>
</gene>
<dbReference type="RefSeq" id="WP_220192432.1">
    <property type="nucleotide sequence ID" value="NZ_BNJF01000001.1"/>
</dbReference>
<comment type="caution">
    <text evidence="2">The sequence shown here is derived from an EMBL/GenBank/DDBJ whole genome shotgun (WGS) entry which is preliminary data.</text>
</comment>